<dbReference type="InterPro" id="IPR036188">
    <property type="entry name" value="FAD/NAD-bd_sf"/>
</dbReference>
<evidence type="ECO:0000256" key="2">
    <source>
        <dbReference type="ARBA" id="ARBA00022630"/>
    </source>
</evidence>
<gene>
    <name evidence="7" type="ORF">LTR77_009853</name>
</gene>
<dbReference type="PANTHER" id="PTHR43735:SF3">
    <property type="entry name" value="FERROPTOSIS SUPPRESSOR PROTEIN 1"/>
    <property type="match status" value="1"/>
</dbReference>
<reference evidence="7 8" key="1">
    <citation type="submission" date="2023-08" db="EMBL/GenBank/DDBJ databases">
        <title>Black Yeasts Isolated from many extreme environments.</title>
        <authorList>
            <person name="Coleine C."/>
            <person name="Stajich J.E."/>
            <person name="Selbmann L."/>
        </authorList>
    </citation>
    <scope>NUCLEOTIDE SEQUENCE [LARGE SCALE GENOMIC DNA]</scope>
    <source>
        <strain evidence="7 8">CCFEE 5935</strain>
    </source>
</reference>
<proteinExistence type="inferred from homology"/>
<keyword evidence="3" id="KW-0274">FAD</keyword>
<feature type="compositionally biased region" description="Polar residues" evidence="5">
    <location>
        <begin position="19"/>
        <end position="28"/>
    </location>
</feature>
<dbReference type="PRINTS" id="PR00368">
    <property type="entry name" value="FADPNR"/>
</dbReference>
<feature type="region of interest" description="Disordered" evidence="5">
    <location>
        <begin position="1"/>
        <end position="37"/>
    </location>
</feature>
<feature type="domain" description="FAD/NAD(P)-binding" evidence="6">
    <location>
        <begin position="48"/>
        <end position="396"/>
    </location>
</feature>
<evidence type="ECO:0000256" key="3">
    <source>
        <dbReference type="ARBA" id="ARBA00022827"/>
    </source>
</evidence>
<organism evidence="7 8">
    <name type="scientific">Saxophila tyrrhenica</name>
    <dbReference type="NCBI Taxonomy" id="1690608"/>
    <lineage>
        <taxon>Eukaryota</taxon>
        <taxon>Fungi</taxon>
        <taxon>Dikarya</taxon>
        <taxon>Ascomycota</taxon>
        <taxon>Pezizomycotina</taxon>
        <taxon>Dothideomycetes</taxon>
        <taxon>Dothideomycetidae</taxon>
        <taxon>Mycosphaerellales</taxon>
        <taxon>Extremaceae</taxon>
        <taxon>Saxophila</taxon>
    </lineage>
</organism>
<comment type="similarity">
    <text evidence="1">Belongs to the FAD-dependent oxidoreductase family.</text>
</comment>
<evidence type="ECO:0000256" key="4">
    <source>
        <dbReference type="ARBA" id="ARBA00023002"/>
    </source>
</evidence>
<dbReference type="EMBL" id="JAVRRT010000019">
    <property type="protein sequence ID" value="KAK5164647.1"/>
    <property type="molecule type" value="Genomic_DNA"/>
</dbReference>
<keyword evidence="8" id="KW-1185">Reference proteome</keyword>
<dbReference type="Pfam" id="PF07992">
    <property type="entry name" value="Pyr_redox_2"/>
    <property type="match status" value="1"/>
</dbReference>
<feature type="compositionally biased region" description="Polar residues" evidence="5">
    <location>
        <begin position="1"/>
        <end position="10"/>
    </location>
</feature>
<sequence length="490" mass="52651">MAKRYSQQEQTLKDALNNHPPTNATPRKSSGHARISKVPTGLGAEPLNIVILGASYAGLAVAHHFLDHTINQLRITSSAPNYRLIIVSPSTHLYWNVAGPRVLVSPELVEGDKLFIPLEQALHRHRAHKTSIIQGEAVALDTSARTVTIELIGSTAQKRAGQINKRKSAVQFSTVPTDLKVQTLGYHALIIATGSSAHSDLLSLHGPHLNTLGALNDFHARVEAAETIVVAGGGCSGVETAGQLAAYLNYHKHSLPKRRRIKNPKRILLITGSDRCLPTQPNQAISAKAARQLGKLGVEPLHSTRVLAAKHPSNPTAPTRLELSTGSSLLADLYIPCTGVTPNTAFLSTNLKDAHGNVLTNPSTLRLDEGQAGPRVYAIGDCAVYSRNNLQDVYSAIPALMQNLGNDLLAHEYRLASPYGGNQAEIDALEDEVFVKEEKESWFVPIGKRGGVGMAKGKGVPGWVIGWMKGEDWLVKRAGRAAEGGRSPYG</sequence>
<evidence type="ECO:0000256" key="5">
    <source>
        <dbReference type="SAM" id="MobiDB-lite"/>
    </source>
</evidence>
<evidence type="ECO:0000313" key="7">
    <source>
        <dbReference type="EMBL" id="KAK5164647.1"/>
    </source>
</evidence>
<dbReference type="PRINTS" id="PR00411">
    <property type="entry name" value="PNDRDTASEI"/>
</dbReference>
<dbReference type="AlphaFoldDB" id="A0AAV9P0T4"/>
<evidence type="ECO:0000256" key="1">
    <source>
        <dbReference type="ARBA" id="ARBA00006442"/>
    </source>
</evidence>
<dbReference type="GO" id="GO:0050660">
    <property type="term" value="F:flavin adenine dinucleotide binding"/>
    <property type="evidence" value="ECO:0007669"/>
    <property type="project" value="TreeGrafter"/>
</dbReference>
<dbReference type="SUPFAM" id="SSF51905">
    <property type="entry name" value="FAD/NAD(P)-binding domain"/>
    <property type="match status" value="1"/>
</dbReference>
<dbReference type="RefSeq" id="XP_064654895.1">
    <property type="nucleotide sequence ID" value="XM_064807079.1"/>
</dbReference>
<dbReference type="GeneID" id="89931183"/>
<dbReference type="Gene3D" id="3.50.50.100">
    <property type="match status" value="1"/>
</dbReference>
<dbReference type="PANTHER" id="PTHR43735">
    <property type="entry name" value="APOPTOSIS-INDUCING FACTOR 1"/>
    <property type="match status" value="1"/>
</dbReference>
<evidence type="ECO:0000259" key="6">
    <source>
        <dbReference type="Pfam" id="PF07992"/>
    </source>
</evidence>
<dbReference type="GO" id="GO:0004174">
    <property type="term" value="F:electron-transferring-flavoprotein dehydrogenase activity"/>
    <property type="evidence" value="ECO:0007669"/>
    <property type="project" value="TreeGrafter"/>
</dbReference>
<protein>
    <recommendedName>
        <fullName evidence="6">FAD/NAD(P)-binding domain-containing protein</fullName>
    </recommendedName>
</protein>
<dbReference type="GO" id="GO:0005737">
    <property type="term" value="C:cytoplasm"/>
    <property type="evidence" value="ECO:0007669"/>
    <property type="project" value="TreeGrafter"/>
</dbReference>
<comment type="caution">
    <text evidence="7">The sequence shown here is derived from an EMBL/GenBank/DDBJ whole genome shotgun (WGS) entry which is preliminary data.</text>
</comment>
<keyword evidence="2" id="KW-0285">Flavoprotein</keyword>
<accession>A0AAV9P0T4</accession>
<dbReference type="InterPro" id="IPR023753">
    <property type="entry name" value="FAD/NAD-binding_dom"/>
</dbReference>
<keyword evidence="4" id="KW-0560">Oxidoreductase</keyword>
<evidence type="ECO:0000313" key="8">
    <source>
        <dbReference type="Proteomes" id="UP001337655"/>
    </source>
</evidence>
<dbReference type="Proteomes" id="UP001337655">
    <property type="component" value="Unassembled WGS sequence"/>
</dbReference>
<name>A0AAV9P0T4_9PEZI</name>